<organism evidence="1 2">
    <name type="scientific">Galleria mellonella</name>
    <name type="common">Greater wax moth</name>
    <dbReference type="NCBI Taxonomy" id="7137"/>
    <lineage>
        <taxon>Eukaryota</taxon>
        <taxon>Metazoa</taxon>
        <taxon>Ecdysozoa</taxon>
        <taxon>Arthropoda</taxon>
        <taxon>Hexapoda</taxon>
        <taxon>Insecta</taxon>
        <taxon>Pterygota</taxon>
        <taxon>Neoptera</taxon>
        <taxon>Endopterygota</taxon>
        <taxon>Lepidoptera</taxon>
        <taxon>Glossata</taxon>
        <taxon>Ditrysia</taxon>
        <taxon>Pyraloidea</taxon>
        <taxon>Pyralidae</taxon>
        <taxon>Galleriinae</taxon>
        <taxon>Galleria</taxon>
    </lineage>
</organism>
<evidence type="ECO:0000313" key="2">
    <source>
        <dbReference type="RefSeq" id="XP_031767517.1"/>
    </source>
</evidence>
<name>A0A6J3C4A0_GALME</name>
<gene>
    <name evidence="2" type="primary">LOC113517986</name>
</gene>
<protein>
    <submittedName>
        <fullName evidence="2">Uncharacterized protein LOC113517986 isoform X2</fullName>
    </submittedName>
</protein>
<keyword evidence="1" id="KW-1185">Reference proteome</keyword>
<dbReference type="RefSeq" id="XP_031767517.1">
    <property type="nucleotide sequence ID" value="XM_031911657.2"/>
</dbReference>
<sequence length="468" mass="50903">MTKQDDGLFLLEVLVDKIVFANSPCFADKDFRTCINIECPSFEPLEICDNDSGACIAKSGESFVTTFNNGKSCLFSMKESDINKAMSKFPIKISVYKSLPCGCLPTKIIIGEAIIDMTKEFVQARKKFLEDPTNVSYQALKDSFHIVGPDGNESGEVVMFLRISCFGKLIITRFQGGGVQPNLSSRGSSAVVDRSCTPRKDFQTSQNPCVCGAGRGINVTGGIGAINGQPCMIDGGGGFGRICPPARDSYNSIPCEDLDDPCYCSGPKSAEKQQMVCRNTDQYCLHVPKGHSKQFEEIGTNLGGNELKIKVPANASIIKKISQSHCAMQCPYTKGTYDNSCEPPCGKNQITLTLPSEAICCRGAQPAGTQFTCTTEGCIQASKHGQQAASSRSDTKQQELPNKEVFVLKVAKTAMEGDKKCKLELELVTPKGPDKKSPVQKVNTKIQSDVDCDCCRKRLKKFKGKRRC</sequence>
<dbReference type="Pfam" id="PF14924">
    <property type="entry name" value="MAP10_N"/>
    <property type="match status" value="1"/>
</dbReference>
<dbReference type="Proteomes" id="UP001652740">
    <property type="component" value="Unplaced"/>
</dbReference>
<dbReference type="GeneID" id="113517986"/>
<evidence type="ECO:0000313" key="1">
    <source>
        <dbReference type="Proteomes" id="UP001652740"/>
    </source>
</evidence>
<dbReference type="AlphaFoldDB" id="A0A6J3C4A0"/>
<reference evidence="2" key="1">
    <citation type="submission" date="2025-08" db="UniProtKB">
        <authorList>
            <consortium name="RefSeq"/>
        </authorList>
    </citation>
    <scope>IDENTIFICATION</scope>
    <source>
        <tissue evidence="2">Whole larvae</tissue>
    </source>
</reference>
<dbReference type="OrthoDB" id="7682862at2759"/>
<accession>A0A6J3C4A0</accession>
<proteinExistence type="predicted"/>